<protein>
    <submittedName>
        <fullName evidence="2 3">Uncharacterized protein</fullName>
    </submittedName>
</protein>
<sequence>MAEEWCKRCPAQNIFDLSNSIYHIDKETFINNVIIYNDHIMIVTILTVIYDIAYYIEVDTRYRFAYRTTLSGSTLYCILCTQFALGASYQLQLILERRSAVVDTSEIIHHPQIQINKETFISPPALEPTVNVTDLNKVIVKLHVIIPIPLCDFCVYVLVR</sequence>
<keyword evidence="4" id="KW-1185">Reference proteome</keyword>
<dbReference type="HOGENOM" id="CLU_1653797_0_0_1"/>
<dbReference type="EMBL" id="KB311166">
    <property type="protein sequence ID" value="ELT89796.1"/>
    <property type="molecule type" value="Genomic_DNA"/>
</dbReference>
<keyword evidence="1" id="KW-1133">Transmembrane helix</keyword>
<dbReference type="Proteomes" id="UP000014760">
    <property type="component" value="Unassembled WGS sequence"/>
</dbReference>
<dbReference type="EMBL" id="AMQN01014682">
    <property type="status" value="NOT_ANNOTATED_CDS"/>
    <property type="molecule type" value="Genomic_DNA"/>
</dbReference>
<dbReference type="AlphaFoldDB" id="R7TFI9"/>
<proteinExistence type="predicted"/>
<reference evidence="4" key="1">
    <citation type="submission" date="2012-12" db="EMBL/GenBank/DDBJ databases">
        <authorList>
            <person name="Hellsten U."/>
            <person name="Grimwood J."/>
            <person name="Chapman J.A."/>
            <person name="Shapiro H."/>
            <person name="Aerts A."/>
            <person name="Otillar R.P."/>
            <person name="Terry A.Y."/>
            <person name="Boore J.L."/>
            <person name="Simakov O."/>
            <person name="Marletaz F."/>
            <person name="Cho S.-J."/>
            <person name="Edsinger-Gonzales E."/>
            <person name="Havlak P."/>
            <person name="Kuo D.-H."/>
            <person name="Larsson T."/>
            <person name="Lv J."/>
            <person name="Arendt D."/>
            <person name="Savage R."/>
            <person name="Osoegawa K."/>
            <person name="de Jong P."/>
            <person name="Lindberg D.R."/>
            <person name="Seaver E.C."/>
            <person name="Weisblat D.A."/>
            <person name="Putnam N.H."/>
            <person name="Grigoriev I.V."/>
            <person name="Rokhsar D.S."/>
        </authorList>
    </citation>
    <scope>NUCLEOTIDE SEQUENCE</scope>
    <source>
        <strain evidence="4">I ESC-2004</strain>
    </source>
</reference>
<gene>
    <name evidence="2" type="ORF">CAPTEDRAFT_214963</name>
</gene>
<evidence type="ECO:0000256" key="1">
    <source>
        <dbReference type="SAM" id="Phobius"/>
    </source>
</evidence>
<keyword evidence="1" id="KW-0472">Membrane</keyword>
<dbReference type="EnsemblMetazoa" id="CapteT214963">
    <property type="protein sequence ID" value="CapteP214963"/>
    <property type="gene ID" value="CapteG214963"/>
</dbReference>
<keyword evidence="1" id="KW-0812">Transmembrane</keyword>
<organism evidence="2">
    <name type="scientific">Capitella teleta</name>
    <name type="common">Polychaete worm</name>
    <dbReference type="NCBI Taxonomy" id="283909"/>
    <lineage>
        <taxon>Eukaryota</taxon>
        <taxon>Metazoa</taxon>
        <taxon>Spiralia</taxon>
        <taxon>Lophotrochozoa</taxon>
        <taxon>Annelida</taxon>
        <taxon>Polychaeta</taxon>
        <taxon>Sedentaria</taxon>
        <taxon>Scolecida</taxon>
        <taxon>Capitellidae</taxon>
        <taxon>Capitella</taxon>
    </lineage>
</organism>
<feature type="transmembrane region" description="Helical" evidence="1">
    <location>
        <begin position="68"/>
        <end position="89"/>
    </location>
</feature>
<accession>R7TFI9</accession>
<reference evidence="3" key="3">
    <citation type="submission" date="2015-06" db="UniProtKB">
        <authorList>
            <consortium name="EnsemblMetazoa"/>
        </authorList>
    </citation>
    <scope>IDENTIFICATION</scope>
</reference>
<feature type="transmembrane region" description="Helical" evidence="1">
    <location>
        <begin position="39"/>
        <end position="56"/>
    </location>
</feature>
<evidence type="ECO:0000313" key="2">
    <source>
        <dbReference type="EMBL" id="ELT89796.1"/>
    </source>
</evidence>
<evidence type="ECO:0000313" key="3">
    <source>
        <dbReference type="EnsemblMetazoa" id="CapteP214963"/>
    </source>
</evidence>
<name>R7TFI9_CAPTE</name>
<evidence type="ECO:0000313" key="4">
    <source>
        <dbReference type="Proteomes" id="UP000014760"/>
    </source>
</evidence>
<reference evidence="2 4" key="2">
    <citation type="journal article" date="2013" name="Nature">
        <title>Insights into bilaterian evolution from three spiralian genomes.</title>
        <authorList>
            <person name="Simakov O."/>
            <person name="Marletaz F."/>
            <person name="Cho S.J."/>
            <person name="Edsinger-Gonzales E."/>
            <person name="Havlak P."/>
            <person name="Hellsten U."/>
            <person name="Kuo D.H."/>
            <person name="Larsson T."/>
            <person name="Lv J."/>
            <person name="Arendt D."/>
            <person name="Savage R."/>
            <person name="Osoegawa K."/>
            <person name="de Jong P."/>
            <person name="Grimwood J."/>
            <person name="Chapman J.A."/>
            <person name="Shapiro H."/>
            <person name="Aerts A."/>
            <person name="Otillar R.P."/>
            <person name="Terry A.Y."/>
            <person name="Boore J.L."/>
            <person name="Grigoriev I.V."/>
            <person name="Lindberg D.R."/>
            <person name="Seaver E.C."/>
            <person name="Weisblat D.A."/>
            <person name="Putnam N.H."/>
            <person name="Rokhsar D.S."/>
        </authorList>
    </citation>
    <scope>NUCLEOTIDE SEQUENCE</scope>
    <source>
        <strain evidence="2 4">I ESC-2004</strain>
    </source>
</reference>